<evidence type="ECO:0000256" key="1">
    <source>
        <dbReference type="ARBA" id="ARBA00007074"/>
    </source>
</evidence>
<dbReference type="PANTHER" id="PTHR47359:SF3">
    <property type="entry name" value="NLP_P60 DOMAIN-CONTAINING PROTEIN-RELATED"/>
    <property type="match status" value="1"/>
</dbReference>
<keyword evidence="4" id="KW-0788">Thiol protease</keyword>
<evidence type="ECO:0000256" key="4">
    <source>
        <dbReference type="ARBA" id="ARBA00022807"/>
    </source>
</evidence>
<evidence type="ECO:0000256" key="2">
    <source>
        <dbReference type="ARBA" id="ARBA00022670"/>
    </source>
</evidence>
<evidence type="ECO:0000259" key="5">
    <source>
        <dbReference type="PROSITE" id="PS51935"/>
    </source>
</evidence>
<protein>
    <submittedName>
        <fullName evidence="6">NlpC/P60 family protein</fullName>
    </submittedName>
</protein>
<dbReference type="SUPFAM" id="SSF54001">
    <property type="entry name" value="Cysteine proteinases"/>
    <property type="match status" value="1"/>
</dbReference>
<reference evidence="6 7" key="1">
    <citation type="submission" date="2019-03" db="EMBL/GenBank/DDBJ databases">
        <title>Genomic Encyclopedia of Type Strains, Phase IV (KMG-IV): sequencing the most valuable type-strain genomes for metagenomic binning, comparative biology and taxonomic classification.</title>
        <authorList>
            <person name="Goeker M."/>
        </authorList>
    </citation>
    <scope>NUCLEOTIDE SEQUENCE [LARGE SCALE GENOMIC DNA]</scope>
    <source>
        <strain evidence="6 7">DSM 4868</strain>
    </source>
</reference>
<comment type="caution">
    <text evidence="6">The sequence shown here is derived from an EMBL/GenBank/DDBJ whole genome shotgun (WGS) entry which is preliminary data.</text>
</comment>
<keyword evidence="3" id="KW-0378">Hydrolase</keyword>
<dbReference type="InterPro" id="IPR041382">
    <property type="entry name" value="SH3_16"/>
</dbReference>
<organism evidence="6 7">
    <name type="scientific">Rhodovulum euryhalinum</name>
    <dbReference type="NCBI Taxonomy" id="35805"/>
    <lineage>
        <taxon>Bacteria</taxon>
        <taxon>Pseudomonadati</taxon>
        <taxon>Pseudomonadota</taxon>
        <taxon>Alphaproteobacteria</taxon>
        <taxon>Rhodobacterales</taxon>
        <taxon>Paracoccaceae</taxon>
        <taxon>Rhodovulum</taxon>
    </lineage>
</organism>
<dbReference type="AlphaFoldDB" id="A0A4R2KQY1"/>
<sequence length="284" mass="30395">MTGDRRETPANGRVAALHLVGKVEAARFVRPVLHRVKRPLTDLFRAPGGARERQLVLGEGVEVLEVRDGYAFGWAARDGYVGYVPAEALSDSAPDPTHVVAVPATHAYTAPDLKRPEIWSLGFGTRLCVVGEHGTFCETAEGWFVPKPHLRPADAHFADPVTVAELFLGTPYLWGGNSIWGIDCSGLVQAAWLACGRTCPGDSDQQERALGRALPGATPPARGDLLFWKGHVALVADPGTLIHASARTMSVAHEPIDAAVARIRAAGDGPVTAHRRTEVFDPTV</sequence>
<dbReference type="Pfam" id="PF00877">
    <property type="entry name" value="NLPC_P60"/>
    <property type="match status" value="1"/>
</dbReference>
<evidence type="ECO:0000256" key="3">
    <source>
        <dbReference type="ARBA" id="ARBA00022801"/>
    </source>
</evidence>
<dbReference type="RefSeq" id="WP_132541490.1">
    <property type="nucleotide sequence ID" value="NZ_SLWW01000002.1"/>
</dbReference>
<proteinExistence type="inferred from homology"/>
<dbReference type="PROSITE" id="PS51935">
    <property type="entry name" value="NLPC_P60"/>
    <property type="match status" value="1"/>
</dbReference>
<feature type="domain" description="NlpC/P60" evidence="5">
    <location>
        <begin position="154"/>
        <end position="278"/>
    </location>
</feature>
<dbReference type="InterPro" id="IPR038765">
    <property type="entry name" value="Papain-like_cys_pep_sf"/>
</dbReference>
<accession>A0A4R2KQY1</accession>
<dbReference type="GO" id="GO:0008234">
    <property type="term" value="F:cysteine-type peptidase activity"/>
    <property type="evidence" value="ECO:0007669"/>
    <property type="project" value="UniProtKB-KW"/>
</dbReference>
<dbReference type="InterPro" id="IPR000064">
    <property type="entry name" value="NLP_P60_dom"/>
</dbReference>
<keyword evidence="2" id="KW-0645">Protease</keyword>
<dbReference type="Pfam" id="PF18348">
    <property type="entry name" value="SH3_16"/>
    <property type="match status" value="1"/>
</dbReference>
<dbReference type="InterPro" id="IPR051794">
    <property type="entry name" value="PG_Endopeptidase_C40"/>
</dbReference>
<dbReference type="Proteomes" id="UP000295142">
    <property type="component" value="Unassembled WGS sequence"/>
</dbReference>
<evidence type="ECO:0000313" key="7">
    <source>
        <dbReference type="Proteomes" id="UP000295142"/>
    </source>
</evidence>
<dbReference type="OrthoDB" id="9813368at2"/>
<keyword evidence="7" id="KW-1185">Reference proteome</keyword>
<dbReference type="Gene3D" id="3.90.1720.10">
    <property type="entry name" value="endopeptidase domain like (from Nostoc punctiforme)"/>
    <property type="match status" value="1"/>
</dbReference>
<dbReference type="PANTHER" id="PTHR47359">
    <property type="entry name" value="PEPTIDOGLYCAN DL-ENDOPEPTIDASE CWLO"/>
    <property type="match status" value="1"/>
</dbReference>
<dbReference type="GO" id="GO:0006508">
    <property type="term" value="P:proteolysis"/>
    <property type="evidence" value="ECO:0007669"/>
    <property type="project" value="UniProtKB-KW"/>
</dbReference>
<gene>
    <name evidence="6" type="ORF">EV655_102113</name>
</gene>
<evidence type="ECO:0000313" key="6">
    <source>
        <dbReference type="EMBL" id="TCO73349.1"/>
    </source>
</evidence>
<comment type="similarity">
    <text evidence="1">Belongs to the peptidase C40 family.</text>
</comment>
<name>A0A4R2KQY1_9RHOB</name>
<dbReference type="EMBL" id="SLWW01000002">
    <property type="protein sequence ID" value="TCO73349.1"/>
    <property type="molecule type" value="Genomic_DNA"/>
</dbReference>